<evidence type="ECO:0000256" key="1">
    <source>
        <dbReference type="ARBA" id="ARBA00004479"/>
    </source>
</evidence>
<feature type="transmembrane region" description="Helical" evidence="8">
    <location>
        <begin position="83"/>
        <end position="101"/>
    </location>
</feature>
<accession>A0AAJ6VUG3</accession>
<keyword evidence="10" id="KW-1185">Reference proteome</keyword>
<comment type="subcellular location">
    <subcellularLocation>
        <location evidence="1">Membrane</location>
        <topology evidence="1">Single-pass type I membrane protein</topology>
    </subcellularLocation>
</comment>
<evidence type="ECO:0000313" key="11">
    <source>
        <dbReference type="RefSeq" id="XP_003737768.1"/>
    </source>
</evidence>
<keyword evidence="3 8" id="KW-0812">Transmembrane</keyword>
<evidence type="ECO:0000256" key="9">
    <source>
        <dbReference type="SAM" id="SignalP"/>
    </source>
</evidence>
<evidence type="ECO:0000256" key="4">
    <source>
        <dbReference type="ARBA" id="ARBA00022729"/>
    </source>
</evidence>
<evidence type="ECO:0000313" key="10">
    <source>
        <dbReference type="Proteomes" id="UP000694867"/>
    </source>
</evidence>
<evidence type="ECO:0000256" key="6">
    <source>
        <dbReference type="ARBA" id="ARBA00023136"/>
    </source>
</evidence>
<keyword evidence="4 9" id="KW-0732">Signal</keyword>
<dbReference type="GO" id="GO:0016020">
    <property type="term" value="C:membrane"/>
    <property type="evidence" value="ECO:0007669"/>
    <property type="project" value="UniProtKB-SubCell"/>
</dbReference>
<evidence type="ECO:0000256" key="3">
    <source>
        <dbReference type="ARBA" id="ARBA00022692"/>
    </source>
</evidence>
<dbReference type="RefSeq" id="XP_003737768.1">
    <property type="nucleotide sequence ID" value="XM_003737720.1"/>
</dbReference>
<evidence type="ECO:0000256" key="7">
    <source>
        <dbReference type="ARBA" id="ARBA00023180"/>
    </source>
</evidence>
<dbReference type="PANTHER" id="PTHR28607:SF4">
    <property type="entry name" value="TRANSMEMBRANE PROTEIN"/>
    <property type="match status" value="1"/>
</dbReference>
<dbReference type="AlphaFoldDB" id="A0AAJ6VUG3"/>
<keyword evidence="6 8" id="KW-0472">Membrane</keyword>
<dbReference type="KEGG" id="goe:100907870"/>
<gene>
    <name evidence="11" type="primary">LOC100907870</name>
</gene>
<evidence type="ECO:0000256" key="5">
    <source>
        <dbReference type="ARBA" id="ARBA00022989"/>
    </source>
</evidence>
<keyword evidence="5 8" id="KW-1133">Transmembrane helix</keyword>
<name>A0AAJ6VUG3_9ACAR</name>
<evidence type="ECO:0000256" key="8">
    <source>
        <dbReference type="SAM" id="Phobius"/>
    </source>
</evidence>
<dbReference type="Proteomes" id="UP000694867">
    <property type="component" value="Unplaced"/>
</dbReference>
<evidence type="ECO:0000256" key="2">
    <source>
        <dbReference type="ARBA" id="ARBA00006986"/>
    </source>
</evidence>
<sequence length="150" mass="16173">MLSFEIVAATLMSAVLAVSAISITGSESTISTSPATQLTGSVSPRYNEAIDSTPLASTVAPQAHQALKPSGGDMPEPSSSLSVAVYAAVLITIAAMAYLVVKNFRMRYDVVRADRYGLKIRRGRRDQEVQPLARDDEDEEILFDVRGNLR</sequence>
<dbReference type="GeneID" id="100907870"/>
<dbReference type="InterPro" id="IPR009565">
    <property type="entry name" value="FAM174-like"/>
</dbReference>
<feature type="signal peptide" evidence="9">
    <location>
        <begin position="1"/>
        <end position="20"/>
    </location>
</feature>
<comment type="similarity">
    <text evidence="2">Belongs to the FAM174 family.</text>
</comment>
<dbReference type="PANTHER" id="PTHR28607">
    <property type="entry name" value="EXPRESSED PROTEIN"/>
    <property type="match status" value="1"/>
</dbReference>
<reference evidence="11" key="1">
    <citation type="submission" date="2025-08" db="UniProtKB">
        <authorList>
            <consortium name="RefSeq"/>
        </authorList>
    </citation>
    <scope>IDENTIFICATION</scope>
</reference>
<feature type="chain" id="PRO_5042595786" evidence="9">
    <location>
        <begin position="21"/>
        <end position="150"/>
    </location>
</feature>
<keyword evidence="7" id="KW-0325">Glycoprotein</keyword>
<protein>
    <submittedName>
        <fullName evidence="11">Uncharacterized protein LOC100907870</fullName>
    </submittedName>
</protein>
<organism evidence="10 11">
    <name type="scientific">Galendromus occidentalis</name>
    <name type="common">western predatory mite</name>
    <dbReference type="NCBI Taxonomy" id="34638"/>
    <lineage>
        <taxon>Eukaryota</taxon>
        <taxon>Metazoa</taxon>
        <taxon>Ecdysozoa</taxon>
        <taxon>Arthropoda</taxon>
        <taxon>Chelicerata</taxon>
        <taxon>Arachnida</taxon>
        <taxon>Acari</taxon>
        <taxon>Parasitiformes</taxon>
        <taxon>Mesostigmata</taxon>
        <taxon>Gamasina</taxon>
        <taxon>Phytoseioidea</taxon>
        <taxon>Phytoseiidae</taxon>
        <taxon>Typhlodrominae</taxon>
        <taxon>Galendromus</taxon>
    </lineage>
</organism>
<proteinExistence type="inferred from homology"/>
<dbReference type="Pfam" id="PF06679">
    <property type="entry name" value="DUF1180"/>
    <property type="match status" value="1"/>
</dbReference>